<evidence type="ECO:0000313" key="5">
    <source>
        <dbReference type="Proteomes" id="UP001203284"/>
    </source>
</evidence>
<evidence type="ECO:0000259" key="2">
    <source>
        <dbReference type="Pfam" id="PF00534"/>
    </source>
</evidence>
<reference evidence="4 5" key="1">
    <citation type="submission" date="2022-04" db="EMBL/GenBank/DDBJ databases">
        <authorList>
            <person name="Grouzdev D.S."/>
            <person name="Pantiukh K.S."/>
            <person name="Krutkina M.S."/>
        </authorList>
    </citation>
    <scope>NUCLEOTIDE SEQUENCE [LARGE SCALE GENOMIC DNA]</scope>
    <source>
        <strain evidence="4 5">6x-1</strain>
    </source>
</reference>
<dbReference type="Pfam" id="PF00534">
    <property type="entry name" value="Glycos_transf_1"/>
    <property type="match status" value="1"/>
</dbReference>
<dbReference type="Proteomes" id="UP001203284">
    <property type="component" value="Unassembled WGS sequence"/>
</dbReference>
<name>A0ABT0DFB6_9HYPH</name>
<comment type="caution">
    <text evidence="4">The sequence shown here is derived from an EMBL/GenBank/DDBJ whole genome shotgun (WGS) entry which is preliminary data.</text>
</comment>
<sequence>MSASCCSLAFAIPGDIETPTGGYGYDRRLIAELRKLGWEVAHVPLPGSYPFPDEAARAATRERLAQVPAGVPLLVDGLAFAVMAEEAAVLAGRRPLVALVHHPLAHETGLDPAIAAKLRASEGEALGFARAVIVTSPATAQALASEFRVAPEKITVAVPGTDPVPPARGSGGPGVRMLSVGSLLPRKGHLDLVTALASLTALDWSLDIVGGGGLDPPYARMLVRAVEEAGLTERISLRGALKRDALDALYDGADLFVLASHYEGYGMAYMEAVAHGLPVVGTTGGAIAETVGSAAELVAPGDVPALRDVLARLLAEPAARERLAVRAREAASALPCWPDTARRVAGAIAGLAAGARG</sequence>
<feature type="domain" description="Glycosyl transferase family 1" evidence="2">
    <location>
        <begin position="177"/>
        <end position="329"/>
    </location>
</feature>
<dbReference type="InterPro" id="IPR028098">
    <property type="entry name" value="Glyco_trans_4-like_N"/>
</dbReference>
<dbReference type="CDD" id="cd03801">
    <property type="entry name" value="GT4_PimA-like"/>
    <property type="match status" value="1"/>
</dbReference>
<dbReference type="SUPFAM" id="SSF53756">
    <property type="entry name" value="UDP-Glycosyltransferase/glycogen phosphorylase"/>
    <property type="match status" value="1"/>
</dbReference>
<feature type="domain" description="Glycosyltransferase subfamily 4-like N-terminal" evidence="3">
    <location>
        <begin position="87"/>
        <end position="163"/>
    </location>
</feature>
<keyword evidence="5" id="KW-1185">Reference proteome</keyword>
<accession>A0ABT0DFB6</accession>
<protein>
    <submittedName>
        <fullName evidence="4">Glycosyltransferase family 4 protein</fullName>
    </submittedName>
</protein>
<proteinExistence type="predicted"/>
<dbReference type="Gene3D" id="3.40.50.2000">
    <property type="entry name" value="Glycogen Phosphorylase B"/>
    <property type="match status" value="2"/>
</dbReference>
<evidence type="ECO:0000256" key="1">
    <source>
        <dbReference type="ARBA" id="ARBA00022679"/>
    </source>
</evidence>
<dbReference type="PANTHER" id="PTHR46401:SF2">
    <property type="entry name" value="GLYCOSYLTRANSFERASE WBBK-RELATED"/>
    <property type="match status" value="1"/>
</dbReference>
<dbReference type="Pfam" id="PF13439">
    <property type="entry name" value="Glyco_transf_4"/>
    <property type="match status" value="1"/>
</dbReference>
<organism evidence="4 5">
    <name type="scientific">Ancylobacter crimeensis</name>
    <dbReference type="NCBI Taxonomy" id="2579147"/>
    <lineage>
        <taxon>Bacteria</taxon>
        <taxon>Pseudomonadati</taxon>
        <taxon>Pseudomonadota</taxon>
        <taxon>Alphaproteobacteria</taxon>
        <taxon>Hyphomicrobiales</taxon>
        <taxon>Xanthobacteraceae</taxon>
        <taxon>Ancylobacter</taxon>
    </lineage>
</organism>
<dbReference type="RefSeq" id="WP_247030549.1">
    <property type="nucleotide sequence ID" value="NZ_JALKCH010000013.1"/>
</dbReference>
<dbReference type="EMBL" id="JALKCH010000013">
    <property type="protein sequence ID" value="MCK0198651.1"/>
    <property type="molecule type" value="Genomic_DNA"/>
</dbReference>
<gene>
    <name evidence="4" type="ORF">MWN34_17275</name>
</gene>
<dbReference type="InterPro" id="IPR001296">
    <property type="entry name" value="Glyco_trans_1"/>
</dbReference>
<evidence type="ECO:0000313" key="4">
    <source>
        <dbReference type="EMBL" id="MCK0198651.1"/>
    </source>
</evidence>
<keyword evidence="1" id="KW-0808">Transferase</keyword>
<evidence type="ECO:0000259" key="3">
    <source>
        <dbReference type="Pfam" id="PF13439"/>
    </source>
</evidence>
<dbReference type="PANTHER" id="PTHR46401">
    <property type="entry name" value="GLYCOSYLTRANSFERASE WBBK-RELATED"/>
    <property type="match status" value="1"/>
</dbReference>